<dbReference type="InterPro" id="IPR036964">
    <property type="entry name" value="RASGEF_cat_dom_sf"/>
</dbReference>
<dbReference type="Pfam" id="PF00130">
    <property type="entry name" value="C1_1"/>
    <property type="match status" value="1"/>
</dbReference>
<dbReference type="InterPro" id="IPR008937">
    <property type="entry name" value="Ras-like_GEF"/>
</dbReference>
<feature type="domain" description="EF-hand" evidence="9">
    <location>
        <begin position="331"/>
        <end position="366"/>
    </location>
</feature>
<evidence type="ECO:0000313" key="11">
    <source>
        <dbReference type="Proteomes" id="UP001235939"/>
    </source>
</evidence>
<dbReference type="Proteomes" id="UP001235939">
    <property type="component" value="Chromosome 03"/>
</dbReference>
<organism evidence="10 11">
    <name type="scientific">Cordylochernes scorpioides</name>
    <dbReference type="NCBI Taxonomy" id="51811"/>
    <lineage>
        <taxon>Eukaryota</taxon>
        <taxon>Metazoa</taxon>
        <taxon>Ecdysozoa</taxon>
        <taxon>Arthropoda</taxon>
        <taxon>Chelicerata</taxon>
        <taxon>Arachnida</taxon>
        <taxon>Pseudoscorpiones</taxon>
        <taxon>Cheliferoidea</taxon>
        <taxon>Chernetidae</taxon>
        <taxon>Cordylochernes</taxon>
    </lineage>
</organism>
<dbReference type="InterPro" id="IPR018247">
    <property type="entry name" value="EF_Hand_1_Ca_BS"/>
</dbReference>
<dbReference type="PROSITE" id="PS50081">
    <property type="entry name" value="ZF_DAG_PE_2"/>
    <property type="match status" value="1"/>
</dbReference>
<feature type="domain" description="Ras-GEF" evidence="7">
    <location>
        <begin position="26"/>
        <end position="301"/>
    </location>
</feature>
<evidence type="ECO:0000313" key="10">
    <source>
        <dbReference type="EMBL" id="UYV65666.1"/>
    </source>
</evidence>
<keyword evidence="2" id="KW-0479">Metal-binding</keyword>
<dbReference type="PANTHER" id="PTHR23113">
    <property type="entry name" value="GUANINE NUCLEOTIDE EXCHANGE FACTOR"/>
    <property type="match status" value="1"/>
</dbReference>
<dbReference type="SUPFAM" id="SSF47473">
    <property type="entry name" value="EF-hand"/>
    <property type="match status" value="1"/>
</dbReference>
<evidence type="ECO:0000259" key="7">
    <source>
        <dbReference type="PROSITE" id="PS50009"/>
    </source>
</evidence>
<dbReference type="InterPro" id="IPR001895">
    <property type="entry name" value="RASGEF_cat_dom"/>
</dbReference>
<dbReference type="Gene3D" id="3.30.60.20">
    <property type="match status" value="1"/>
</dbReference>
<dbReference type="CDD" id="cd20808">
    <property type="entry name" value="C1_RASGRP"/>
    <property type="match status" value="1"/>
</dbReference>
<dbReference type="InterPro" id="IPR046349">
    <property type="entry name" value="C1-like_sf"/>
</dbReference>
<evidence type="ECO:0000259" key="8">
    <source>
        <dbReference type="PROSITE" id="PS50081"/>
    </source>
</evidence>
<dbReference type="InterPro" id="IPR002219">
    <property type="entry name" value="PKC_DAG/PE"/>
</dbReference>
<dbReference type="SUPFAM" id="SSF57889">
    <property type="entry name" value="Cysteine-rich domain"/>
    <property type="match status" value="1"/>
</dbReference>
<dbReference type="InterPro" id="IPR002048">
    <property type="entry name" value="EF_hand_dom"/>
</dbReference>
<dbReference type="PROSITE" id="PS50222">
    <property type="entry name" value="EF_HAND_2"/>
    <property type="match status" value="1"/>
</dbReference>
<evidence type="ECO:0000256" key="1">
    <source>
        <dbReference type="ARBA" id="ARBA00022658"/>
    </source>
</evidence>
<keyword evidence="1 5" id="KW-0344">Guanine-nucleotide releasing factor</keyword>
<evidence type="ECO:0000256" key="6">
    <source>
        <dbReference type="SAM" id="MobiDB-lite"/>
    </source>
</evidence>
<sequence>MGTSPVRLPDPGSTHQEGSLVFDHLDASELAGHITHLEHKAMRRISFDDFRSYAQTSSLRDNPKLERSIALFNGLTQWVQATVLARTSPSAAGGRHRQVPPGGQASCCLKRSDCCLPPTPVYFLEDSRKFYELLSPVLLLFFFTVLQLKLQRLQNFNSLMAVVGGLSHSALARLSRTAALLPTEARRALAELSELLSSGANFGNYRRALAECQGFKIPILGVHMKDLITLHVALPDNLPGGHINVRKMVQLSYIFQELWNLQNSVPPISVHQDLASTLKIALETVYSEDEIYDLSLAREPRAFTASSKPVLFSEWVVGVGSPADPCTAERHVQAMVEVLFKNYDVDRDGVLCPEEFEALASNFPLMDDLSVLDTDQDGAVSRVELSAYCLKSNSQVLRSGFQHDFHETTYFKPTFCAHCHGLLWGLIKQGHKCRECGLNAHKHCKEHLVMECRRQSGSPPPAAAVAEKPARKQRGRQWRKLYRSQPSDGVSLEGPSPDLSPEDLQETEGLAEELKDICE</sequence>
<dbReference type="SMART" id="SM00109">
    <property type="entry name" value="C1"/>
    <property type="match status" value="1"/>
</dbReference>
<dbReference type="PRINTS" id="PR00008">
    <property type="entry name" value="DAGPEDOMAIN"/>
</dbReference>
<feature type="domain" description="Phorbol-ester/DAG-type" evidence="8">
    <location>
        <begin position="402"/>
        <end position="452"/>
    </location>
</feature>
<evidence type="ECO:0000256" key="5">
    <source>
        <dbReference type="PROSITE-ProRule" id="PRU00168"/>
    </source>
</evidence>
<keyword evidence="11" id="KW-1185">Reference proteome</keyword>
<evidence type="ECO:0000256" key="3">
    <source>
        <dbReference type="ARBA" id="ARBA00022833"/>
    </source>
</evidence>
<dbReference type="EMBL" id="CP092865">
    <property type="protein sequence ID" value="UYV65666.1"/>
    <property type="molecule type" value="Genomic_DNA"/>
</dbReference>
<keyword evidence="4" id="KW-0106">Calcium</keyword>
<protein>
    <submittedName>
        <fullName evidence="10">RASGRP1</fullName>
    </submittedName>
</protein>
<feature type="compositionally biased region" description="Basic residues" evidence="6">
    <location>
        <begin position="471"/>
        <end position="482"/>
    </location>
</feature>
<dbReference type="Gene3D" id="1.10.238.10">
    <property type="entry name" value="EF-hand"/>
    <property type="match status" value="1"/>
</dbReference>
<feature type="region of interest" description="Disordered" evidence="6">
    <location>
        <begin position="455"/>
        <end position="506"/>
    </location>
</feature>
<dbReference type="SMART" id="SM00147">
    <property type="entry name" value="RasGEF"/>
    <property type="match status" value="1"/>
</dbReference>
<evidence type="ECO:0000256" key="4">
    <source>
        <dbReference type="ARBA" id="ARBA00022837"/>
    </source>
</evidence>
<dbReference type="Pfam" id="PF13202">
    <property type="entry name" value="EF-hand_5"/>
    <property type="match status" value="1"/>
</dbReference>
<accession>A0ABY6K9Y4</accession>
<dbReference type="InterPro" id="IPR023578">
    <property type="entry name" value="Ras_GEF_dom_sf"/>
</dbReference>
<dbReference type="InterPro" id="IPR020454">
    <property type="entry name" value="DAG/PE-bd"/>
</dbReference>
<dbReference type="PANTHER" id="PTHR23113:SF252">
    <property type="entry name" value="RAS GUANYL-RELEASING PROTEIN 3"/>
    <property type="match status" value="1"/>
</dbReference>
<dbReference type="CDD" id="cd00155">
    <property type="entry name" value="RasGEF"/>
    <property type="match status" value="1"/>
</dbReference>
<keyword evidence="3" id="KW-0862">Zinc</keyword>
<dbReference type="PROSITE" id="PS00479">
    <property type="entry name" value="ZF_DAG_PE_1"/>
    <property type="match status" value="1"/>
</dbReference>
<dbReference type="Gene3D" id="1.10.840.10">
    <property type="entry name" value="Ras guanine-nucleotide exchange factors catalytic domain"/>
    <property type="match status" value="2"/>
</dbReference>
<reference evidence="10 11" key="1">
    <citation type="submission" date="2022-01" db="EMBL/GenBank/DDBJ databases">
        <title>A chromosomal length assembly of Cordylochernes scorpioides.</title>
        <authorList>
            <person name="Zeh D."/>
            <person name="Zeh J."/>
        </authorList>
    </citation>
    <scope>NUCLEOTIDE SEQUENCE [LARGE SCALE GENOMIC DNA]</scope>
    <source>
        <strain evidence="10">IN4F17</strain>
        <tissue evidence="10">Whole Body</tissue>
    </source>
</reference>
<dbReference type="InterPro" id="IPR011992">
    <property type="entry name" value="EF-hand-dom_pair"/>
</dbReference>
<name>A0ABY6K9Y4_9ARAC</name>
<dbReference type="SUPFAM" id="SSF48366">
    <property type="entry name" value="Ras GEF"/>
    <property type="match status" value="1"/>
</dbReference>
<dbReference type="PROSITE" id="PS00018">
    <property type="entry name" value="EF_HAND_1"/>
    <property type="match status" value="2"/>
</dbReference>
<gene>
    <name evidence="10" type="ORF">LAZ67_3005029</name>
</gene>
<evidence type="ECO:0000256" key="2">
    <source>
        <dbReference type="ARBA" id="ARBA00022723"/>
    </source>
</evidence>
<evidence type="ECO:0000259" key="9">
    <source>
        <dbReference type="PROSITE" id="PS50222"/>
    </source>
</evidence>
<proteinExistence type="predicted"/>
<dbReference type="PROSITE" id="PS50009">
    <property type="entry name" value="RASGEF_CAT"/>
    <property type="match status" value="1"/>
</dbReference>
<dbReference type="Pfam" id="PF00617">
    <property type="entry name" value="RasGEF"/>
    <property type="match status" value="2"/>
</dbReference>